<dbReference type="EMBL" id="LTAY01000081">
    <property type="protein sequence ID" value="OPX46579.1"/>
    <property type="molecule type" value="Genomic_DNA"/>
</dbReference>
<evidence type="ECO:0000256" key="1">
    <source>
        <dbReference type="SAM" id="Phobius"/>
    </source>
</evidence>
<dbReference type="PANTHER" id="PTHR38468">
    <property type="entry name" value="SLL0939 PROTEIN"/>
    <property type="match status" value="1"/>
</dbReference>
<organism evidence="2 3">
    <name type="scientific">Clostridium thermobutyricum DSM 4928</name>
    <dbReference type="NCBI Taxonomy" id="1121339"/>
    <lineage>
        <taxon>Bacteria</taxon>
        <taxon>Bacillati</taxon>
        <taxon>Bacillota</taxon>
        <taxon>Clostridia</taxon>
        <taxon>Eubacteriales</taxon>
        <taxon>Clostridiaceae</taxon>
        <taxon>Clostridium</taxon>
    </lineage>
</organism>
<keyword evidence="1" id="KW-0472">Membrane</keyword>
<dbReference type="AlphaFoldDB" id="A0A1V4SRR5"/>
<feature type="transmembrane region" description="Helical" evidence="1">
    <location>
        <begin position="12"/>
        <end position="33"/>
    </location>
</feature>
<keyword evidence="1" id="KW-1133">Transmembrane helix</keyword>
<evidence type="ECO:0008006" key="4">
    <source>
        <dbReference type="Google" id="ProtNLM"/>
    </source>
</evidence>
<gene>
    <name evidence="2" type="ORF">CLTHE_28000</name>
</gene>
<protein>
    <recommendedName>
        <fullName evidence="4">DUF1622 domain-containing protein</fullName>
    </recommendedName>
</protein>
<dbReference type="InterPro" id="IPR012427">
    <property type="entry name" value="DUF1622"/>
</dbReference>
<dbReference type="Proteomes" id="UP000191448">
    <property type="component" value="Unassembled WGS sequence"/>
</dbReference>
<reference evidence="2 3" key="1">
    <citation type="submission" date="2016-02" db="EMBL/GenBank/DDBJ databases">
        <title>Genome sequence of Clostridium thermobutyricum DSM 4928.</title>
        <authorList>
            <person name="Poehlein A."/>
            <person name="Daniel R."/>
        </authorList>
    </citation>
    <scope>NUCLEOTIDE SEQUENCE [LARGE SCALE GENOMIC DNA]</scope>
    <source>
        <strain evidence="2 3">DSM 4928</strain>
    </source>
</reference>
<feature type="transmembrane region" description="Helical" evidence="1">
    <location>
        <begin position="57"/>
        <end position="78"/>
    </location>
</feature>
<dbReference type="PANTHER" id="PTHR38468:SF1">
    <property type="entry name" value="SLL0939 PROTEIN"/>
    <property type="match status" value="1"/>
</dbReference>
<sequence>MNINSIMEKIILIMDCIAIIILIFGVILATYYFTKTSLKTKNLNLLSQNNKTLRNQLASYILLSFEILIASDIIQSIVKPDLKDILVLGALVIIRTLISYFLDKEVQNSK</sequence>
<feature type="transmembrane region" description="Helical" evidence="1">
    <location>
        <begin position="85"/>
        <end position="102"/>
    </location>
</feature>
<comment type="caution">
    <text evidence="2">The sequence shown here is derived from an EMBL/GenBank/DDBJ whole genome shotgun (WGS) entry which is preliminary data.</text>
</comment>
<proteinExistence type="predicted"/>
<keyword evidence="1" id="KW-0812">Transmembrane</keyword>
<evidence type="ECO:0000313" key="2">
    <source>
        <dbReference type="EMBL" id="OPX46579.1"/>
    </source>
</evidence>
<name>A0A1V4SRR5_9CLOT</name>
<evidence type="ECO:0000313" key="3">
    <source>
        <dbReference type="Proteomes" id="UP000191448"/>
    </source>
</evidence>
<dbReference type="Pfam" id="PF07784">
    <property type="entry name" value="DUF1622"/>
    <property type="match status" value="1"/>
</dbReference>
<accession>A0A1V4SRR5</accession>
<dbReference type="OrthoDB" id="1701800at2"/>